<comment type="caution">
    <text evidence="4">The sequence shown here is derived from an EMBL/GenBank/DDBJ whole genome shotgun (WGS) entry which is preliminary data.</text>
</comment>
<name>A0ABN1IXJ3_9GAMM</name>
<dbReference type="InterPro" id="IPR003593">
    <property type="entry name" value="AAA+_ATPase"/>
</dbReference>
<dbReference type="InterPro" id="IPR003439">
    <property type="entry name" value="ABC_transporter-like_ATP-bd"/>
</dbReference>
<keyword evidence="5" id="KW-1185">Reference proteome</keyword>
<dbReference type="InterPro" id="IPR017871">
    <property type="entry name" value="ABC_transporter-like_CS"/>
</dbReference>
<dbReference type="PANTHER" id="PTHR43514">
    <property type="entry name" value="ABC TRANSPORTER I FAMILY MEMBER 10"/>
    <property type="match status" value="1"/>
</dbReference>
<proteinExistence type="predicted"/>
<evidence type="ECO:0000313" key="5">
    <source>
        <dbReference type="Proteomes" id="UP001501523"/>
    </source>
</evidence>
<dbReference type="Pfam" id="PF00005">
    <property type="entry name" value="ABC_tran"/>
    <property type="match status" value="1"/>
</dbReference>
<dbReference type="SUPFAM" id="SSF52540">
    <property type="entry name" value="P-loop containing nucleoside triphosphate hydrolases"/>
    <property type="match status" value="1"/>
</dbReference>
<dbReference type="InterPro" id="IPR050334">
    <property type="entry name" value="Molybdenum_import_ModC"/>
</dbReference>
<dbReference type="InterPro" id="IPR027417">
    <property type="entry name" value="P-loop_NTPase"/>
</dbReference>
<protein>
    <recommendedName>
        <fullName evidence="3">ABC transporter domain-containing protein</fullName>
    </recommendedName>
</protein>
<evidence type="ECO:0000256" key="1">
    <source>
        <dbReference type="ARBA" id="ARBA00022741"/>
    </source>
</evidence>
<dbReference type="PROSITE" id="PS00211">
    <property type="entry name" value="ABC_TRANSPORTER_1"/>
    <property type="match status" value="1"/>
</dbReference>
<keyword evidence="1" id="KW-0547">Nucleotide-binding</keyword>
<dbReference type="Proteomes" id="UP001501523">
    <property type="component" value="Unassembled WGS sequence"/>
</dbReference>
<accession>A0ABN1IXJ3</accession>
<dbReference type="Gene3D" id="3.40.50.300">
    <property type="entry name" value="P-loop containing nucleotide triphosphate hydrolases"/>
    <property type="match status" value="1"/>
</dbReference>
<evidence type="ECO:0000313" key="4">
    <source>
        <dbReference type="EMBL" id="GAA0723413.1"/>
    </source>
</evidence>
<dbReference type="RefSeq" id="WP_343793658.1">
    <property type="nucleotide sequence ID" value="NZ_BAAAEU010000025.1"/>
</dbReference>
<feature type="domain" description="ABC transporter" evidence="3">
    <location>
        <begin position="2"/>
        <end position="231"/>
    </location>
</feature>
<dbReference type="PROSITE" id="PS50893">
    <property type="entry name" value="ABC_TRANSPORTER_2"/>
    <property type="match status" value="1"/>
</dbReference>
<reference evidence="4 5" key="1">
    <citation type="journal article" date="2019" name="Int. J. Syst. Evol. Microbiol.">
        <title>The Global Catalogue of Microorganisms (GCM) 10K type strain sequencing project: providing services to taxonomists for standard genome sequencing and annotation.</title>
        <authorList>
            <consortium name="The Broad Institute Genomics Platform"/>
            <consortium name="The Broad Institute Genome Sequencing Center for Infectious Disease"/>
            <person name="Wu L."/>
            <person name="Ma J."/>
        </authorList>
    </citation>
    <scope>NUCLEOTIDE SEQUENCE [LARGE SCALE GENOMIC DNA]</scope>
    <source>
        <strain evidence="4 5">JCM 15421</strain>
    </source>
</reference>
<evidence type="ECO:0000259" key="3">
    <source>
        <dbReference type="PROSITE" id="PS50893"/>
    </source>
</evidence>
<gene>
    <name evidence="4" type="ORF">GCM10009105_35410</name>
</gene>
<dbReference type="EMBL" id="BAAAEU010000025">
    <property type="protein sequence ID" value="GAA0723413.1"/>
    <property type="molecule type" value="Genomic_DNA"/>
</dbReference>
<dbReference type="PANTHER" id="PTHR43514:SF4">
    <property type="entry name" value="ABC TRANSPORTER I FAMILY MEMBER 10"/>
    <property type="match status" value="1"/>
</dbReference>
<evidence type="ECO:0000256" key="2">
    <source>
        <dbReference type="ARBA" id="ARBA00022840"/>
    </source>
</evidence>
<sequence length="233" mass="25327">MIELTLRHAFADLDLDLAFKSGARTLALFGNSGAGKTSVLNAIAGLLAPQSGRVAIDGELLLDTTRGVCVPTAQRRIGYVFQDGRLFPHLSVRHNLLYGATVRDAAHGVDFATIVDLLELGALLERRPHTLSGGERQRVAVGRALLSKPRALLLDEPLTGLHAESRLQVLDYLRRLKQELRVFTVLVTHHADEVGALADEVVRLSAGRIVRQVPITEFIARRAAFAERAPPVG</sequence>
<keyword evidence="2" id="KW-0067">ATP-binding</keyword>
<organism evidence="4 5">
    <name type="scientific">Dokdonella soli</name>
    <dbReference type="NCBI Taxonomy" id="529810"/>
    <lineage>
        <taxon>Bacteria</taxon>
        <taxon>Pseudomonadati</taxon>
        <taxon>Pseudomonadota</taxon>
        <taxon>Gammaproteobacteria</taxon>
        <taxon>Lysobacterales</taxon>
        <taxon>Rhodanobacteraceae</taxon>
        <taxon>Dokdonella</taxon>
    </lineage>
</organism>
<dbReference type="SMART" id="SM00382">
    <property type="entry name" value="AAA"/>
    <property type="match status" value="1"/>
</dbReference>